<dbReference type="OrthoDB" id="691424at2759"/>
<protein>
    <submittedName>
        <fullName evidence="2">Uncharacterized protein</fullName>
    </submittedName>
</protein>
<proteinExistence type="predicted"/>
<keyword evidence="3" id="KW-1185">Reference proteome</keyword>
<dbReference type="InterPro" id="IPR006502">
    <property type="entry name" value="PDDEXK-like"/>
</dbReference>
<name>A0A833QL17_9POAL</name>
<gene>
    <name evidence="2" type="ORF">FCM35_KLT11851</name>
</gene>
<reference evidence="2" key="1">
    <citation type="submission" date="2020-01" db="EMBL/GenBank/DDBJ databases">
        <title>Genome sequence of Kobresia littledalei, the first chromosome-level genome in the family Cyperaceae.</title>
        <authorList>
            <person name="Qu G."/>
        </authorList>
    </citation>
    <scope>NUCLEOTIDE SEQUENCE</scope>
    <source>
        <strain evidence="2">C.B.Clarke</strain>
        <tissue evidence="2">Leaf</tissue>
    </source>
</reference>
<dbReference type="Pfam" id="PF04720">
    <property type="entry name" value="PDDEXK_6"/>
    <property type="match status" value="1"/>
</dbReference>
<sequence length="339" mass="37546">MPFQTKIQPMDLGSAARIDPVRPRPSLLRRFFVPRTTLTAAPTKADVDRDSDDSGGGGARADVDGTVSLDRMVLSFMEDNTEMNKPLKSRCNCFNGQYDESSDDEIDLMFGDVTPVLPTPGDASEIIKGLVPCTNVTERNLLADTSKIMDRTRSFKCGKSETRKLVCDGLKSLGYDAAVCKSKWEKTTSVPAGEHEYIDVITGGERLLVEVDFRSEFEIARSTKTYRTLLQSLPSIYVGTTDRLVKIVALVTEAVKQSMRKKGLHFPPWRKCEYMKSKWLSKQERLGIASLDSPGDDKRDISINFEVCSVEKITVVVRPSEVVIGKPKNKPVAGLTAVL</sequence>
<dbReference type="PANTHER" id="PTHR31579">
    <property type="entry name" value="OS03G0796600 PROTEIN"/>
    <property type="match status" value="1"/>
</dbReference>
<feature type="region of interest" description="Disordered" evidence="1">
    <location>
        <begin position="42"/>
        <end position="63"/>
    </location>
</feature>
<dbReference type="PANTHER" id="PTHR31579:SF1">
    <property type="entry name" value="OS03G0796600 PROTEIN"/>
    <property type="match status" value="1"/>
</dbReference>
<evidence type="ECO:0000313" key="3">
    <source>
        <dbReference type="Proteomes" id="UP000623129"/>
    </source>
</evidence>
<dbReference type="NCBIfam" id="TIGR01615">
    <property type="entry name" value="A_thal_3542"/>
    <property type="match status" value="1"/>
</dbReference>
<organism evidence="2 3">
    <name type="scientific">Carex littledalei</name>
    <dbReference type="NCBI Taxonomy" id="544730"/>
    <lineage>
        <taxon>Eukaryota</taxon>
        <taxon>Viridiplantae</taxon>
        <taxon>Streptophyta</taxon>
        <taxon>Embryophyta</taxon>
        <taxon>Tracheophyta</taxon>
        <taxon>Spermatophyta</taxon>
        <taxon>Magnoliopsida</taxon>
        <taxon>Liliopsida</taxon>
        <taxon>Poales</taxon>
        <taxon>Cyperaceae</taxon>
        <taxon>Cyperoideae</taxon>
        <taxon>Cariceae</taxon>
        <taxon>Carex</taxon>
        <taxon>Carex subgen. Euthyceras</taxon>
    </lineage>
</organism>
<accession>A0A833QL17</accession>
<comment type="caution">
    <text evidence="2">The sequence shown here is derived from an EMBL/GenBank/DDBJ whole genome shotgun (WGS) entry which is preliminary data.</text>
</comment>
<dbReference type="EMBL" id="SWLB01000022">
    <property type="protein sequence ID" value="KAF3324384.1"/>
    <property type="molecule type" value="Genomic_DNA"/>
</dbReference>
<evidence type="ECO:0000313" key="2">
    <source>
        <dbReference type="EMBL" id="KAF3324384.1"/>
    </source>
</evidence>
<dbReference type="AlphaFoldDB" id="A0A833QL17"/>
<evidence type="ECO:0000256" key="1">
    <source>
        <dbReference type="SAM" id="MobiDB-lite"/>
    </source>
</evidence>
<dbReference type="Proteomes" id="UP000623129">
    <property type="component" value="Unassembled WGS sequence"/>
</dbReference>